<dbReference type="Pfam" id="PF12441">
    <property type="entry name" value="CopG_antitoxin"/>
    <property type="match status" value="1"/>
</dbReference>
<evidence type="ECO:0000313" key="1">
    <source>
        <dbReference type="EMBL" id="PIS22466.1"/>
    </source>
</evidence>
<evidence type="ECO:0000313" key="2">
    <source>
        <dbReference type="Proteomes" id="UP000231252"/>
    </source>
</evidence>
<reference evidence="2" key="1">
    <citation type="submission" date="2017-09" db="EMBL/GenBank/DDBJ databases">
        <title>Depth-based differentiation of microbial function through sediment-hosted aquifers and enrichment of novel symbionts in the deep terrestrial subsurface.</title>
        <authorList>
            <person name="Probst A.J."/>
            <person name="Ladd B."/>
            <person name="Jarett J.K."/>
            <person name="Geller-Mcgrath D.E."/>
            <person name="Sieber C.M.K."/>
            <person name="Emerson J.B."/>
            <person name="Anantharaman K."/>
            <person name="Thomas B.C."/>
            <person name="Malmstrom R."/>
            <person name="Stieglmeier M."/>
            <person name="Klingl A."/>
            <person name="Woyke T."/>
            <person name="Ryan C.M."/>
            <person name="Banfield J.F."/>
        </authorList>
    </citation>
    <scope>NUCLEOTIDE SEQUENCE [LARGE SCALE GENOMIC DNA]</scope>
</reference>
<dbReference type="InterPro" id="IPR022148">
    <property type="entry name" value="CopG_antitoxin"/>
</dbReference>
<dbReference type="Proteomes" id="UP000231252">
    <property type="component" value="Unassembled WGS sequence"/>
</dbReference>
<name>A0A2H0XC30_UNCKA</name>
<gene>
    <name evidence="1" type="ORF">COT50_01820</name>
</gene>
<accession>A0A2H0XC30</accession>
<dbReference type="EMBL" id="PEYU01000032">
    <property type="protein sequence ID" value="PIS22466.1"/>
    <property type="molecule type" value="Genomic_DNA"/>
</dbReference>
<sequence length="49" mass="5895">MSIKLKPIPQFKSEQEESDFWMTHDTTEYLDWSKAKRLVFPNLKATLHK</sequence>
<protein>
    <submittedName>
        <fullName evidence="1">Uncharacterized protein</fullName>
    </submittedName>
</protein>
<comment type="caution">
    <text evidence="1">The sequence shown here is derived from an EMBL/GenBank/DDBJ whole genome shotgun (WGS) entry which is preliminary data.</text>
</comment>
<proteinExistence type="predicted"/>
<organism evidence="1 2">
    <name type="scientific">candidate division WWE3 bacterium CG08_land_8_20_14_0_20_41_10</name>
    <dbReference type="NCBI Taxonomy" id="1975085"/>
    <lineage>
        <taxon>Bacteria</taxon>
        <taxon>Katanobacteria</taxon>
    </lineage>
</organism>
<dbReference type="AlphaFoldDB" id="A0A2H0XC30"/>